<dbReference type="Proteomes" id="UP001500552">
    <property type="component" value="Unassembled WGS sequence"/>
</dbReference>
<accession>A0ABP8LAF0</accession>
<protein>
    <recommendedName>
        <fullName evidence="3">Flagellar FliJ protein</fullName>
    </recommendedName>
</protein>
<name>A0ABP8LAF0_9BACT</name>
<sequence>MKESYIFPLEGAIRGTLKQLNQTLIDDRRDYERYKVSAYSKSIVAEKWDWKITAYMDAYNELEFLFNRAITVDHERSTYLQQICKLKDEVRRLNKYLNILSVTKKIEIEEQVKFKTEQRINQLCEKAEQELKNEIKYFDQAIIRNDKSLERRVAS</sequence>
<proteinExistence type="predicted"/>
<gene>
    <name evidence="1" type="ORF">GCM10023188_07440</name>
</gene>
<evidence type="ECO:0000313" key="1">
    <source>
        <dbReference type="EMBL" id="GAA4425923.1"/>
    </source>
</evidence>
<dbReference type="EMBL" id="BAABHC010000002">
    <property type="protein sequence ID" value="GAA4425923.1"/>
    <property type="molecule type" value="Genomic_DNA"/>
</dbReference>
<comment type="caution">
    <text evidence="1">The sequence shown here is derived from an EMBL/GenBank/DDBJ whole genome shotgun (WGS) entry which is preliminary data.</text>
</comment>
<organism evidence="1 2">
    <name type="scientific">Pontibacter saemangeumensis</name>
    <dbReference type="NCBI Taxonomy" id="1084525"/>
    <lineage>
        <taxon>Bacteria</taxon>
        <taxon>Pseudomonadati</taxon>
        <taxon>Bacteroidota</taxon>
        <taxon>Cytophagia</taxon>
        <taxon>Cytophagales</taxon>
        <taxon>Hymenobacteraceae</taxon>
        <taxon>Pontibacter</taxon>
    </lineage>
</organism>
<dbReference type="RefSeq" id="WP_345156858.1">
    <property type="nucleotide sequence ID" value="NZ_BAABHC010000002.1"/>
</dbReference>
<reference evidence="2" key="1">
    <citation type="journal article" date="2019" name="Int. J. Syst. Evol. Microbiol.">
        <title>The Global Catalogue of Microorganisms (GCM) 10K type strain sequencing project: providing services to taxonomists for standard genome sequencing and annotation.</title>
        <authorList>
            <consortium name="The Broad Institute Genomics Platform"/>
            <consortium name="The Broad Institute Genome Sequencing Center for Infectious Disease"/>
            <person name="Wu L."/>
            <person name="Ma J."/>
        </authorList>
    </citation>
    <scope>NUCLEOTIDE SEQUENCE [LARGE SCALE GENOMIC DNA]</scope>
    <source>
        <strain evidence="2">JCM 17926</strain>
    </source>
</reference>
<evidence type="ECO:0008006" key="3">
    <source>
        <dbReference type="Google" id="ProtNLM"/>
    </source>
</evidence>
<keyword evidence="2" id="KW-1185">Reference proteome</keyword>
<evidence type="ECO:0000313" key="2">
    <source>
        <dbReference type="Proteomes" id="UP001500552"/>
    </source>
</evidence>